<dbReference type="SUPFAM" id="SSF50475">
    <property type="entry name" value="FMN-binding split barrel"/>
    <property type="match status" value="1"/>
</dbReference>
<dbReference type="RefSeq" id="WP_091162676.1">
    <property type="nucleotide sequence ID" value="NZ_FNCG01000001.1"/>
</dbReference>
<evidence type="ECO:0000313" key="1">
    <source>
        <dbReference type="EMBL" id="SDF81684.1"/>
    </source>
</evidence>
<dbReference type="InterPro" id="IPR007396">
    <property type="entry name" value="TR_PAI2-type"/>
</dbReference>
<dbReference type="InterPro" id="IPR012349">
    <property type="entry name" value="Split_barrel_FMN-bd"/>
</dbReference>
<protein>
    <submittedName>
        <fullName evidence="1">Negative transcriptional regulator, PaiB family</fullName>
    </submittedName>
</protein>
<evidence type="ECO:0000313" key="2">
    <source>
        <dbReference type="Proteomes" id="UP000199705"/>
    </source>
</evidence>
<dbReference type="AlphaFoldDB" id="A0A1G7P617"/>
<dbReference type="EMBL" id="FNCG01000001">
    <property type="protein sequence ID" value="SDF81684.1"/>
    <property type="molecule type" value="Genomic_DNA"/>
</dbReference>
<name>A0A1G7P617_9SPHI</name>
<dbReference type="PANTHER" id="PTHR35802:SF1">
    <property type="entry name" value="PROTEASE SYNTHASE AND SPORULATION PROTEIN PAI 2"/>
    <property type="match status" value="1"/>
</dbReference>
<sequence>MYTPKHFQLTNEQEAISFMQRYSFATIVTATDNVPFATHLPFLVSKRDDKIVLSSHFAKANPQAAEIIGKEILVIFTEPHAYISPKHYEKGTNVPTWNYIAVHAYGKATILPEGEQTAKLLAQMIGNYEADYLTQWNNLPDEYKQRMMKGLVAFEIIVDDLQGKQKLSQNRSETERENIINALGKSTDTTEAEIGKYMSRLK</sequence>
<dbReference type="Proteomes" id="UP000199705">
    <property type="component" value="Unassembled WGS sequence"/>
</dbReference>
<dbReference type="PANTHER" id="PTHR35802">
    <property type="entry name" value="PROTEASE SYNTHASE AND SPORULATION PROTEIN PAI 2"/>
    <property type="match status" value="1"/>
</dbReference>
<dbReference type="Pfam" id="PF04299">
    <property type="entry name" value="FMN_bind_2"/>
    <property type="match status" value="1"/>
</dbReference>
<dbReference type="Gene3D" id="2.30.110.10">
    <property type="entry name" value="Electron Transport, Fmn-binding Protein, Chain A"/>
    <property type="match status" value="1"/>
</dbReference>
<gene>
    <name evidence="1" type="ORF">SAMN05192573_101457</name>
</gene>
<keyword evidence="2" id="KW-1185">Reference proteome</keyword>
<accession>A0A1G7P617</accession>
<dbReference type="STRING" id="551996.SAMN05192573_101457"/>
<proteinExistence type="predicted"/>
<reference evidence="2" key="1">
    <citation type="submission" date="2016-10" db="EMBL/GenBank/DDBJ databases">
        <authorList>
            <person name="Varghese N."/>
            <person name="Submissions S."/>
        </authorList>
    </citation>
    <scope>NUCLEOTIDE SEQUENCE [LARGE SCALE GENOMIC DNA]</scope>
    <source>
        <strain evidence="2">Gh-67</strain>
    </source>
</reference>
<dbReference type="PIRSF" id="PIRSF010372">
    <property type="entry name" value="PaiB"/>
    <property type="match status" value="1"/>
</dbReference>
<organism evidence="1 2">
    <name type="scientific">Mucilaginibacter gossypii</name>
    <dbReference type="NCBI Taxonomy" id="551996"/>
    <lineage>
        <taxon>Bacteria</taxon>
        <taxon>Pseudomonadati</taxon>
        <taxon>Bacteroidota</taxon>
        <taxon>Sphingobacteriia</taxon>
        <taxon>Sphingobacteriales</taxon>
        <taxon>Sphingobacteriaceae</taxon>
        <taxon>Mucilaginibacter</taxon>
    </lineage>
</organism>